<feature type="region of interest" description="Disordered" evidence="1">
    <location>
        <begin position="126"/>
        <end position="156"/>
    </location>
</feature>
<dbReference type="EMBL" id="CAXHTB010000026">
    <property type="protein sequence ID" value="CAL0334888.1"/>
    <property type="molecule type" value="Genomic_DNA"/>
</dbReference>
<name>A0AAV1YP93_LUPLU</name>
<dbReference type="AlphaFoldDB" id="A0AAV1YP93"/>
<reference evidence="2 3" key="1">
    <citation type="submission" date="2024-03" db="EMBL/GenBank/DDBJ databases">
        <authorList>
            <person name="Martinez-Hernandez J."/>
        </authorList>
    </citation>
    <scope>NUCLEOTIDE SEQUENCE [LARGE SCALE GENOMIC DNA]</scope>
</reference>
<sequence>MVGKTVESVDPELVVGILKAEGFVTVVAHPLGGDSVLISPDEGEDLKAFLIDAKQWISTIFSIIDQTVVVRVDGKDFSVLVREVVSREVVPVEHSCYRLPPVVNQKERKGGEFRLSNVVSKGGLKAVSEEGDDGSLERKDGEEGDDINSINGGVSPRDVSLEMEREECEDFNVEGGECKDNSTTLMNGDGMNLIALDSVGMEVIVCNDMVPLIEGGPHLPSLYNGCLDVVGVVPQTLKIIPPSHVNFDSARIKEDFVGKSPCDEPVVGSDLLEVDPTNCSLGYCHMQLPYTVDAGAGVNSSQTIPGGVQSEAGMCVQPSTGDQVIFSQEQNLFINSEPVPLGSFNSCLAEPSLLKNNRKQKMSKRAKQKQTIVEWKNLCVDLGDVPLIPYSELVTSQGVLPVEFAQTGFDPILISTWTASNVHDVGSARDESLV</sequence>
<keyword evidence="3" id="KW-1185">Reference proteome</keyword>
<comment type="caution">
    <text evidence="2">The sequence shown here is derived from an EMBL/GenBank/DDBJ whole genome shotgun (WGS) entry which is preliminary data.</text>
</comment>
<accession>A0AAV1YP93</accession>
<dbReference type="Proteomes" id="UP001497480">
    <property type="component" value="Unassembled WGS sequence"/>
</dbReference>
<evidence type="ECO:0000256" key="1">
    <source>
        <dbReference type="SAM" id="MobiDB-lite"/>
    </source>
</evidence>
<organism evidence="2 3">
    <name type="scientific">Lupinus luteus</name>
    <name type="common">European yellow lupine</name>
    <dbReference type="NCBI Taxonomy" id="3873"/>
    <lineage>
        <taxon>Eukaryota</taxon>
        <taxon>Viridiplantae</taxon>
        <taxon>Streptophyta</taxon>
        <taxon>Embryophyta</taxon>
        <taxon>Tracheophyta</taxon>
        <taxon>Spermatophyta</taxon>
        <taxon>Magnoliopsida</taxon>
        <taxon>eudicotyledons</taxon>
        <taxon>Gunneridae</taxon>
        <taxon>Pentapetalae</taxon>
        <taxon>rosids</taxon>
        <taxon>fabids</taxon>
        <taxon>Fabales</taxon>
        <taxon>Fabaceae</taxon>
        <taxon>Papilionoideae</taxon>
        <taxon>50 kb inversion clade</taxon>
        <taxon>genistoids sensu lato</taxon>
        <taxon>core genistoids</taxon>
        <taxon>Genisteae</taxon>
        <taxon>Lupinus</taxon>
    </lineage>
</organism>
<protein>
    <submittedName>
        <fullName evidence="2">Uncharacterized protein</fullName>
    </submittedName>
</protein>
<evidence type="ECO:0000313" key="3">
    <source>
        <dbReference type="Proteomes" id="UP001497480"/>
    </source>
</evidence>
<gene>
    <name evidence="2" type="ORF">LLUT_LOCUS35948</name>
</gene>
<evidence type="ECO:0000313" key="2">
    <source>
        <dbReference type="EMBL" id="CAL0334888.1"/>
    </source>
</evidence>
<proteinExistence type="predicted"/>